<reference evidence="1 2" key="1">
    <citation type="submission" date="2024-12" db="EMBL/GenBank/DDBJ databases">
        <title>The unique morphological basis and parallel evolutionary history of personate flowers in Penstemon.</title>
        <authorList>
            <person name="Depatie T.H."/>
            <person name="Wessinger C.A."/>
        </authorList>
    </citation>
    <scope>NUCLEOTIDE SEQUENCE [LARGE SCALE GENOMIC DNA]</scope>
    <source>
        <strain evidence="1">WTNN_2</strain>
        <tissue evidence="1">Leaf</tissue>
    </source>
</reference>
<dbReference type="PANTHER" id="PTHR33181:SF7">
    <property type="entry name" value="OS07G0572400 PROTEIN"/>
    <property type="match status" value="1"/>
</dbReference>
<name>A0ABD3UK08_9LAMI</name>
<sequence>MGWLNSLLSPLKKFLSKLRSTKTKRRGLYVLSEDVKSCPYEDVHAMWTLLVDSDAKLS</sequence>
<protein>
    <submittedName>
        <fullName evidence="1">Uncharacterized protein</fullName>
    </submittedName>
</protein>
<organism evidence="1 2">
    <name type="scientific">Penstemon smallii</name>
    <dbReference type="NCBI Taxonomy" id="265156"/>
    <lineage>
        <taxon>Eukaryota</taxon>
        <taxon>Viridiplantae</taxon>
        <taxon>Streptophyta</taxon>
        <taxon>Embryophyta</taxon>
        <taxon>Tracheophyta</taxon>
        <taxon>Spermatophyta</taxon>
        <taxon>Magnoliopsida</taxon>
        <taxon>eudicotyledons</taxon>
        <taxon>Gunneridae</taxon>
        <taxon>Pentapetalae</taxon>
        <taxon>asterids</taxon>
        <taxon>lamiids</taxon>
        <taxon>Lamiales</taxon>
        <taxon>Plantaginaceae</taxon>
        <taxon>Cheloneae</taxon>
        <taxon>Penstemon</taxon>
    </lineage>
</organism>
<gene>
    <name evidence="1" type="ORF">ACJIZ3_011756</name>
</gene>
<evidence type="ECO:0000313" key="2">
    <source>
        <dbReference type="Proteomes" id="UP001634393"/>
    </source>
</evidence>
<dbReference type="PANTHER" id="PTHR33181">
    <property type="entry name" value="OS01G0778500 PROTEIN"/>
    <property type="match status" value="1"/>
</dbReference>
<dbReference type="EMBL" id="JBJXBP010000001">
    <property type="protein sequence ID" value="KAL3849874.1"/>
    <property type="molecule type" value="Genomic_DNA"/>
</dbReference>
<dbReference type="Proteomes" id="UP001634393">
    <property type="component" value="Unassembled WGS sequence"/>
</dbReference>
<dbReference type="AlphaFoldDB" id="A0ABD3UK08"/>
<comment type="caution">
    <text evidence="1">The sequence shown here is derived from an EMBL/GenBank/DDBJ whole genome shotgun (WGS) entry which is preliminary data.</text>
</comment>
<proteinExistence type="predicted"/>
<evidence type="ECO:0000313" key="1">
    <source>
        <dbReference type="EMBL" id="KAL3849874.1"/>
    </source>
</evidence>
<keyword evidence="2" id="KW-1185">Reference proteome</keyword>
<accession>A0ABD3UK08</accession>